<accession>A0AAP0KFY8</accession>
<sequence length="73" mass="8417">MLRYFSAIICQISRIPACASCGHFYDVPISHTLCFRLFEMDRKRVASSFKSLLQSKSQRGQKMKVNSLLLVFL</sequence>
<reference evidence="1 2" key="1">
    <citation type="submission" date="2024-01" db="EMBL/GenBank/DDBJ databases">
        <title>Genome assemblies of Stephania.</title>
        <authorList>
            <person name="Yang L."/>
        </authorList>
    </citation>
    <scope>NUCLEOTIDE SEQUENCE [LARGE SCALE GENOMIC DNA]</scope>
    <source>
        <strain evidence="1">YNDBR</strain>
        <tissue evidence="1">Leaf</tissue>
    </source>
</reference>
<gene>
    <name evidence="1" type="ORF">Syun_010170</name>
</gene>
<keyword evidence="2" id="KW-1185">Reference proteome</keyword>
<name>A0AAP0KFY8_9MAGN</name>
<evidence type="ECO:0000313" key="1">
    <source>
        <dbReference type="EMBL" id="KAK9151861.1"/>
    </source>
</evidence>
<proteinExistence type="predicted"/>
<protein>
    <submittedName>
        <fullName evidence="1">Uncharacterized protein</fullName>
    </submittedName>
</protein>
<organism evidence="1 2">
    <name type="scientific">Stephania yunnanensis</name>
    <dbReference type="NCBI Taxonomy" id="152371"/>
    <lineage>
        <taxon>Eukaryota</taxon>
        <taxon>Viridiplantae</taxon>
        <taxon>Streptophyta</taxon>
        <taxon>Embryophyta</taxon>
        <taxon>Tracheophyta</taxon>
        <taxon>Spermatophyta</taxon>
        <taxon>Magnoliopsida</taxon>
        <taxon>Ranunculales</taxon>
        <taxon>Menispermaceae</taxon>
        <taxon>Menispermoideae</taxon>
        <taxon>Cissampelideae</taxon>
        <taxon>Stephania</taxon>
    </lineage>
</organism>
<dbReference type="EMBL" id="JBBNAF010000004">
    <property type="protein sequence ID" value="KAK9151861.1"/>
    <property type="molecule type" value="Genomic_DNA"/>
</dbReference>
<comment type="caution">
    <text evidence="1">The sequence shown here is derived from an EMBL/GenBank/DDBJ whole genome shotgun (WGS) entry which is preliminary data.</text>
</comment>
<dbReference type="Proteomes" id="UP001420932">
    <property type="component" value="Unassembled WGS sequence"/>
</dbReference>
<evidence type="ECO:0000313" key="2">
    <source>
        <dbReference type="Proteomes" id="UP001420932"/>
    </source>
</evidence>
<dbReference type="AlphaFoldDB" id="A0AAP0KFY8"/>